<keyword evidence="1" id="KW-0812">Transmembrane</keyword>
<dbReference type="EMBL" id="CAJVCH010242702">
    <property type="protein sequence ID" value="CAG7733089.1"/>
    <property type="molecule type" value="Genomic_DNA"/>
</dbReference>
<name>A0A8J2KCF8_9HEXA</name>
<dbReference type="Proteomes" id="UP000708208">
    <property type="component" value="Unassembled WGS sequence"/>
</dbReference>
<gene>
    <name evidence="2" type="ORF">AFUS01_LOCUS21557</name>
</gene>
<feature type="non-terminal residue" evidence="2">
    <location>
        <position position="1"/>
    </location>
</feature>
<keyword evidence="1" id="KW-0472">Membrane</keyword>
<accession>A0A8J2KCF8</accession>
<comment type="caution">
    <text evidence="2">The sequence shown here is derived from an EMBL/GenBank/DDBJ whole genome shotgun (WGS) entry which is preliminary data.</text>
</comment>
<keyword evidence="1" id="KW-1133">Transmembrane helix</keyword>
<organism evidence="2 3">
    <name type="scientific">Allacma fusca</name>
    <dbReference type="NCBI Taxonomy" id="39272"/>
    <lineage>
        <taxon>Eukaryota</taxon>
        <taxon>Metazoa</taxon>
        <taxon>Ecdysozoa</taxon>
        <taxon>Arthropoda</taxon>
        <taxon>Hexapoda</taxon>
        <taxon>Collembola</taxon>
        <taxon>Symphypleona</taxon>
        <taxon>Sminthuridae</taxon>
        <taxon>Allacma</taxon>
    </lineage>
</organism>
<keyword evidence="3" id="KW-1185">Reference proteome</keyword>
<feature type="transmembrane region" description="Helical" evidence="1">
    <location>
        <begin position="36"/>
        <end position="53"/>
    </location>
</feature>
<reference evidence="2" key="1">
    <citation type="submission" date="2021-06" db="EMBL/GenBank/DDBJ databases">
        <authorList>
            <person name="Hodson N. C."/>
            <person name="Mongue J. A."/>
            <person name="Jaron S. K."/>
        </authorList>
    </citation>
    <scope>NUCLEOTIDE SEQUENCE</scope>
</reference>
<feature type="transmembrane region" description="Helical" evidence="1">
    <location>
        <begin position="59"/>
        <end position="78"/>
    </location>
</feature>
<dbReference type="AlphaFoldDB" id="A0A8J2KCF8"/>
<sequence>MLEPSKILVINIYCPTKLDTDPVHKDRSQNSMDGKMLRTFGVVTVLASLFFIICKWEFPQWVVISGSIGISLIIIHLLKDLFDNGKAPPGPKGWPILGMLVEL</sequence>
<evidence type="ECO:0000313" key="2">
    <source>
        <dbReference type="EMBL" id="CAG7733089.1"/>
    </source>
</evidence>
<evidence type="ECO:0000313" key="3">
    <source>
        <dbReference type="Proteomes" id="UP000708208"/>
    </source>
</evidence>
<protein>
    <submittedName>
        <fullName evidence="2">Uncharacterized protein</fullName>
    </submittedName>
</protein>
<evidence type="ECO:0000256" key="1">
    <source>
        <dbReference type="SAM" id="Phobius"/>
    </source>
</evidence>
<proteinExistence type="predicted"/>